<keyword evidence="5" id="KW-1185">Reference proteome</keyword>
<evidence type="ECO:0000313" key="5">
    <source>
        <dbReference type="Proteomes" id="UP001498398"/>
    </source>
</evidence>
<keyword evidence="2" id="KW-0812">Transmembrane</keyword>
<keyword evidence="2" id="KW-1133">Transmembrane helix</keyword>
<dbReference type="EMBL" id="JBANRG010000002">
    <property type="protein sequence ID" value="KAK7470915.1"/>
    <property type="molecule type" value="Genomic_DNA"/>
</dbReference>
<feature type="chain" id="PRO_5046067292" description="Transmembrane protein" evidence="3">
    <location>
        <begin position="23"/>
        <end position="323"/>
    </location>
</feature>
<keyword evidence="2" id="KW-0472">Membrane</keyword>
<evidence type="ECO:0000256" key="2">
    <source>
        <dbReference type="SAM" id="Phobius"/>
    </source>
</evidence>
<feature type="region of interest" description="Disordered" evidence="1">
    <location>
        <begin position="207"/>
        <end position="323"/>
    </location>
</feature>
<protein>
    <recommendedName>
        <fullName evidence="6">Transmembrane protein</fullName>
    </recommendedName>
</protein>
<organism evidence="4 5">
    <name type="scientific">Marasmiellus scandens</name>
    <dbReference type="NCBI Taxonomy" id="2682957"/>
    <lineage>
        <taxon>Eukaryota</taxon>
        <taxon>Fungi</taxon>
        <taxon>Dikarya</taxon>
        <taxon>Basidiomycota</taxon>
        <taxon>Agaricomycotina</taxon>
        <taxon>Agaricomycetes</taxon>
        <taxon>Agaricomycetidae</taxon>
        <taxon>Agaricales</taxon>
        <taxon>Marasmiineae</taxon>
        <taxon>Omphalotaceae</taxon>
        <taxon>Marasmiellus</taxon>
    </lineage>
</organism>
<evidence type="ECO:0000256" key="3">
    <source>
        <dbReference type="SAM" id="SignalP"/>
    </source>
</evidence>
<accession>A0ABR1K5A5</accession>
<feature type="compositionally biased region" description="Low complexity" evidence="1">
    <location>
        <begin position="255"/>
        <end position="285"/>
    </location>
</feature>
<dbReference type="Proteomes" id="UP001498398">
    <property type="component" value="Unassembled WGS sequence"/>
</dbReference>
<evidence type="ECO:0000313" key="4">
    <source>
        <dbReference type="EMBL" id="KAK7470915.1"/>
    </source>
</evidence>
<evidence type="ECO:0000256" key="1">
    <source>
        <dbReference type="SAM" id="MobiDB-lite"/>
    </source>
</evidence>
<feature type="signal peptide" evidence="3">
    <location>
        <begin position="1"/>
        <end position="22"/>
    </location>
</feature>
<proteinExistence type="predicted"/>
<gene>
    <name evidence="4" type="ORF">VKT23_002331</name>
</gene>
<reference evidence="4 5" key="1">
    <citation type="submission" date="2024-01" db="EMBL/GenBank/DDBJ databases">
        <title>A draft genome for the cacao thread blight pathogen Marasmiellus scandens.</title>
        <authorList>
            <person name="Baruah I.K."/>
            <person name="Leung J."/>
            <person name="Bukari Y."/>
            <person name="Amoako-Attah I."/>
            <person name="Meinhardt L.W."/>
            <person name="Bailey B.A."/>
            <person name="Cohen S.P."/>
        </authorList>
    </citation>
    <scope>NUCLEOTIDE SEQUENCE [LARGE SCALE GENOMIC DNA]</scope>
    <source>
        <strain evidence="4 5">GH-19</strain>
    </source>
</reference>
<feature type="compositionally biased region" description="Polar residues" evidence="1">
    <location>
        <begin position="286"/>
        <end position="300"/>
    </location>
</feature>
<evidence type="ECO:0008006" key="6">
    <source>
        <dbReference type="Google" id="ProtNLM"/>
    </source>
</evidence>
<sequence>MNHLRSWIFALSVLCAHHRVTALEFDSSLVRRDGPTPSVKIGAIVGGTIGGVTLLALLIFAYVLYRRRRIADVEEGDDSPRFRPSWMVRVRSLRHSKDPIPPDTFDPSDEKKSSSWLTRLSSLWSSHPESPTEDSLVGDKRVSAWSAWSANESVNTEKAPLPHKRIVELQRQTSPLDSAAPVNRPIPPVPLHSVGFADRKFVLAFPETRGGRGPRDSLVSYDTTNRSNRRRVQIPPQAVIIGGTHALTSKRRSRSIMGPRSMSSSGRSRRSLLPGPRPLPQQRIPSSSVSTPTEAESQRGQPGRQAVRRDALNRLLGKDNPQE</sequence>
<comment type="caution">
    <text evidence="4">The sequence shown here is derived from an EMBL/GenBank/DDBJ whole genome shotgun (WGS) entry which is preliminary data.</text>
</comment>
<feature type="transmembrane region" description="Helical" evidence="2">
    <location>
        <begin position="41"/>
        <end position="65"/>
    </location>
</feature>
<name>A0ABR1K5A5_9AGAR</name>
<keyword evidence="3" id="KW-0732">Signal</keyword>
<feature type="compositionally biased region" description="Basic and acidic residues" evidence="1">
    <location>
        <begin position="307"/>
        <end position="323"/>
    </location>
</feature>